<evidence type="ECO:0000256" key="4">
    <source>
        <dbReference type="ARBA" id="ARBA00022475"/>
    </source>
</evidence>
<evidence type="ECO:0000256" key="7">
    <source>
        <dbReference type="ARBA" id="ARBA00022692"/>
    </source>
</evidence>
<evidence type="ECO:0000256" key="13">
    <source>
        <dbReference type="ARBA" id="ARBA00023136"/>
    </source>
</evidence>
<evidence type="ECO:0000256" key="9">
    <source>
        <dbReference type="ARBA" id="ARBA00022777"/>
    </source>
</evidence>
<keyword evidence="7 14" id="KW-0812">Transmembrane</keyword>
<evidence type="ECO:0000313" key="16">
    <source>
        <dbReference type="EMBL" id="QQG64818.1"/>
    </source>
</evidence>
<dbReference type="Gene3D" id="3.30.450.20">
    <property type="entry name" value="PAS domain"/>
    <property type="match status" value="1"/>
</dbReference>
<evidence type="ECO:0000313" key="17">
    <source>
        <dbReference type="Proteomes" id="UP000596092"/>
    </source>
</evidence>
<keyword evidence="17" id="KW-1185">Reference proteome</keyword>
<dbReference type="InterPro" id="IPR005467">
    <property type="entry name" value="His_kinase_dom"/>
</dbReference>
<evidence type="ECO:0000256" key="5">
    <source>
        <dbReference type="ARBA" id="ARBA00022553"/>
    </source>
</evidence>
<dbReference type="PANTHER" id="PTHR43065:SF46">
    <property type="entry name" value="C4-DICARBOXYLATE TRANSPORT SENSOR PROTEIN DCTB"/>
    <property type="match status" value="1"/>
</dbReference>
<dbReference type="GO" id="GO:0005886">
    <property type="term" value="C:plasma membrane"/>
    <property type="evidence" value="ECO:0007669"/>
    <property type="project" value="UniProtKB-SubCell"/>
</dbReference>
<feature type="domain" description="Histidine kinase" evidence="15">
    <location>
        <begin position="370"/>
        <end position="587"/>
    </location>
</feature>
<protein>
    <recommendedName>
        <fullName evidence="3">histidine kinase</fullName>
        <ecNumber evidence="3">2.7.13.3</ecNumber>
    </recommendedName>
</protein>
<sequence>MRVWDTSHLLDDIPQKKDDVSDAEHVFDPIDSQVNVQRIRQHFKQLRTRLVLGLILGFLLPNALLSAYFHFQFTHTLMESAKLNLAAVAESQKNTIDLYLQERVVNIYNLFHNRDFSLRPNQEQMDNYLATLLQFNDGFVDVGFFDPRGIQIGYAGPHPKLLGRNYSKEQWYRNLIKEQKSYLISDIYMGFRKIPHFTIATKQQFNGRPFVMRATLDPDKFYIFLRAISHGKDVETTLINRKGQYQVVDPGRSQAIGSGDFIPPASESSGVKDIERDDQNMLVAYAWLTETPWALKAVQPVAVAQAGMMKTRLVLTISLVIISVLISIMVYLTIKKLVSRAQRMAEKGHQLQEMLAHASKLASIGELAAGVAHEINNPLAIIMATSGVIRDMLNPEFELDHSPEAIYQELFVIDAAANRAKGITRKLQDMGKSRVPSVVECDVNSLIDEVVGNLKKVEFKPKHIDIIYQLAPDLPPILAEPEPLRQVFSNILINAGDAIDDRGTITITSGYKEAMVSITIADTGRGIPQENIQRIFSPFFTTKGGGRGTGLGLSIAASIVKYLGGTIKVNSIPGTGSAFTILLPANSQVKQSIKTPL</sequence>
<dbReference type="Gene3D" id="3.30.565.10">
    <property type="entry name" value="Histidine kinase-like ATPase, C-terminal domain"/>
    <property type="match status" value="1"/>
</dbReference>
<name>A0A7T6APS1_9BACT</name>
<dbReference type="SMART" id="SM00387">
    <property type="entry name" value="HATPase_c"/>
    <property type="match status" value="1"/>
</dbReference>
<dbReference type="CDD" id="cd18773">
    <property type="entry name" value="PDC1_HK_sensor"/>
    <property type="match status" value="1"/>
</dbReference>
<keyword evidence="11 14" id="KW-1133">Transmembrane helix</keyword>
<evidence type="ECO:0000256" key="10">
    <source>
        <dbReference type="ARBA" id="ARBA00022840"/>
    </source>
</evidence>
<dbReference type="InterPro" id="IPR003594">
    <property type="entry name" value="HATPase_dom"/>
</dbReference>
<dbReference type="Pfam" id="PF02743">
    <property type="entry name" value="dCache_1"/>
    <property type="match status" value="1"/>
</dbReference>
<dbReference type="GO" id="GO:0000155">
    <property type="term" value="F:phosphorelay sensor kinase activity"/>
    <property type="evidence" value="ECO:0007669"/>
    <property type="project" value="InterPro"/>
</dbReference>
<dbReference type="InterPro" id="IPR033479">
    <property type="entry name" value="dCache_1"/>
</dbReference>
<dbReference type="GO" id="GO:0005524">
    <property type="term" value="F:ATP binding"/>
    <property type="evidence" value="ECO:0007669"/>
    <property type="project" value="UniProtKB-KW"/>
</dbReference>
<keyword evidence="5" id="KW-0597">Phosphoprotein</keyword>
<dbReference type="PROSITE" id="PS50109">
    <property type="entry name" value="HIS_KIN"/>
    <property type="match status" value="1"/>
</dbReference>
<comment type="subcellular location">
    <subcellularLocation>
        <location evidence="2">Cell membrane</location>
        <topology evidence="2">Multi-pass membrane protein</topology>
    </subcellularLocation>
</comment>
<dbReference type="EMBL" id="CP054140">
    <property type="protein sequence ID" value="QQG64818.1"/>
    <property type="molecule type" value="Genomic_DNA"/>
</dbReference>
<dbReference type="PANTHER" id="PTHR43065">
    <property type="entry name" value="SENSOR HISTIDINE KINASE"/>
    <property type="match status" value="1"/>
</dbReference>
<keyword evidence="6" id="KW-0808">Transferase</keyword>
<dbReference type="Proteomes" id="UP000596092">
    <property type="component" value="Chromosome"/>
</dbReference>
<dbReference type="Gene3D" id="1.10.287.130">
    <property type="match status" value="1"/>
</dbReference>
<dbReference type="RefSeq" id="WP_199263651.1">
    <property type="nucleotide sequence ID" value="NZ_CP054140.1"/>
</dbReference>
<proteinExistence type="predicted"/>
<dbReference type="EC" id="2.7.13.3" evidence="3"/>
<evidence type="ECO:0000259" key="15">
    <source>
        <dbReference type="PROSITE" id="PS50109"/>
    </source>
</evidence>
<keyword evidence="12" id="KW-0902">Two-component regulatory system</keyword>
<dbReference type="InterPro" id="IPR036097">
    <property type="entry name" value="HisK_dim/P_sf"/>
</dbReference>
<keyword evidence="4" id="KW-1003">Cell membrane</keyword>
<dbReference type="Pfam" id="PF00512">
    <property type="entry name" value="HisKA"/>
    <property type="match status" value="1"/>
</dbReference>
<keyword evidence="8" id="KW-0547">Nucleotide-binding</keyword>
<evidence type="ECO:0000256" key="12">
    <source>
        <dbReference type="ARBA" id="ARBA00023012"/>
    </source>
</evidence>
<evidence type="ECO:0000256" key="1">
    <source>
        <dbReference type="ARBA" id="ARBA00000085"/>
    </source>
</evidence>
<dbReference type="SUPFAM" id="SSF47384">
    <property type="entry name" value="Homodimeric domain of signal transducing histidine kinase"/>
    <property type="match status" value="1"/>
</dbReference>
<dbReference type="SMART" id="SM00388">
    <property type="entry name" value="HisKA"/>
    <property type="match status" value="1"/>
</dbReference>
<feature type="transmembrane region" description="Helical" evidence="14">
    <location>
        <begin position="50"/>
        <end position="71"/>
    </location>
</feature>
<accession>A0A7T6APS1</accession>
<comment type="catalytic activity">
    <reaction evidence="1">
        <text>ATP + protein L-histidine = ADP + protein N-phospho-L-histidine.</text>
        <dbReference type="EC" id="2.7.13.3"/>
    </reaction>
</comment>
<dbReference type="CDD" id="cd00082">
    <property type="entry name" value="HisKA"/>
    <property type="match status" value="1"/>
</dbReference>
<organism evidence="16 17">
    <name type="scientific">Desulfobulbus oligotrophicus</name>
    <dbReference type="NCBI Taxonomy" id="1909699"/>
    <lineage>
        <taxon>Bacteria</taxon>
        <taxon>Pseudomonadati</taxon>
        <taxon>Thermodesulfobacteriota</taxon>
        <taxon>Desulfobulbia</taxon>
        <taxon>Desulfobulbales</taxon>
        <taxon>Desulfobulbaceae</taxon>
        <taxon>Desulfobulbus</taxon>
    </lineage>
</organism>
<gene>
    <name evidence="16" type="ORF">HP555_02540</name>
</gene>
<dbReference type="InterPro" id="IPR004358">
    <property type="entry name" value="Sig_transdc_His_kin-like_C"/>
</dbReference>
<evidence type="ECO:0000256" key="8">
    <source>
        <dbReference type="ARBA" id="ARBA00022741"/>
    </source>
</evidence>
<dbReference type="AlphaFoldDB" id="A0A7T6APS1"/>
<evidence type="ECO:0000256" key="2">
    <source>
        <dbReference type="ARBA" id="ARBA00004651"/>
    </source>
</evidence>
<evidence type="ECO:0000256" key="14">
    <source>
        <dbReference type="SAM" id="Phobius"/>
    </source>
</evidence>
<dbReference type="PRINTS" id="PR00344">
    <property type="entry name" value="BCTRLSENSOR"/>
</dbReference>
<dbReference type="InterPro" id="IPR003661">
    <property type="entry name" value="HisK_dim/P_dom"/>
</dbReference>
<dbReference type="InterPro" id="IPR036890">
    <property type="entry name" value="HATPase_C_sf"/>
</dbReference>
<keyword evidence="9 16" id="KW-0418">Kinase</keyword>
<reference evidence="16 17" key="1">
    <citation type="submission" date="2020-05" db="EMBL/GenBank/DDBJ databases">
        <title>Complete genome of Desulfobulbus oligotrophicus.</title>
        <authorList>
            <person name="Podar M."/>
        </authorList>
    </citation>
    <scope>NUCLEOTIDE SEQUENCE [LARGE SCALE GENOMIC DNA]</scope>
    <source>
        <strain evidence="16 17">Prop6</strain>
    </source>
</reference>
<feature type="transmembrane region" description="Helical" evidence="14">
    <location>
        <begin position="313"/>
        <end position="334"/>
    </location>
</feature>
<evidence type="ECO:0000256" key="6">
    <source>
        <dbReference type="ARBA" id="ARBA00022679"/>
    </source>
</evidence>
<dbReference type="SUPFAM" id="SSF55874">
    <property type="entry name" value="ATPase domain of HSP90 chaperone/DNA topoisomerase II/histidine kinase"/>
    <property type="match status" value="1"/>
</dbReference>
<dbReference type="KEGG" id="dog:HP555_02540"/>
<keyword evidence="10" id="KW-0067">ATP-binding</keyword>
<evidence type="ECO:0000256" key="11">
    <source>
        <dbReference type="ARBA" id="ARBA00022989"/>
    </source>
</evidence>
<evidence type="ECO:0000256" key="3">
    <source>
        <dbReference type="ARBA" id="ARBA00012438"/>
    </source>
</evidence>
<dbReference type="Pfam" id="PF02518">
    <property type="entry name" value="HATPase_c"/>
    <property type="match status" value="1"/>
</dbReference>
<keyword evidence="13 14" id="KW-0472">Membrane</keyword>